<gene>
    <name evidence="8" type="ORF">HGA05_15680</name>
</gene>
<evidence type="ECO:0000256" key="3">
    <source>
        <dbReference type="ARBA" id="ARBA00022679"/>
    </source>
</evidence>
<dbReference type="PANTHER" id="PTHR33841:SF1">
    <property type="entry name" value="DNA METHYLTRANSFERASE A"/>
    <property type="match status" value="1"/>
</dbReference>
<comment type="caution">
    <text evidence="8">The sequence shown here is derived from an EMBL/GenBank/DDBJ whole genome shotgun (WGS) entry which is preliminary data.</text>
</comment>
<dbReference type="Pfam" id="PF02384">
    <property type="entry name" value="N6_Mtase"/>
    <property type="match status" value="1"/>
</dbReference>
<feature type="domain" description="Type ISP restriction-modification enzyme LLaBIII C-terminal specificity" evidence="7">
    <location>
        <begin position="442"/>
        <end position="783"/>
    </location>
</feature>
<evidence type="ECO:0000256" key="4">
    <source>
        <dbReference type="ARBA" id="ARBA00047942"/>
    </source>
</evidence>
<dbReference type="InterPro" id="IPR041635">
    <property type="entry name" value="Type_ISP_LLaBIII_C"/>
</dbReference>
<evidence type="ECO:0000256" key="2">
    <source>
        <dbReference type="ARBA" id="ARBA00022603"/>
    </source>
</evidence>
<evidence type="ECO:0000256" key="1">
    <source>
        <dbReference type="ARBA" id="ARBA00011900"/>
    </source>
</evidence>
<dbReference type="GO" id="GO:0032259">
    <property type="term" value="P:methylation"/>
    <property type="evidence" value="ECO:0007669"/>
    <property type="project" value="UniProtKB-KW"/>
</dbReference>
<dbReference type="EC" id="2.1.1.72" evidence="1"/>
<accession>A0A846WQG3</accession>
<feature type="compositionally biased region" description="Basic and acidic residues" evidence="5">
    <location>
        <begin position="486"/>
        <end position="497"/>
    </location>
</feature>
<keyword evidence="3" id="KW-0808">Transferase</keyword>
<organism evidence="8 9">
    <name type="scientific">Gordonia polyisoprenivorans</name>
    <dbReference type="NCBI Taxonomy" id="84595"/>
    <lineage>
        <taxon>Bacteria</taxon>
        <taxon>Bacillati</taxon>
        <taxon>Actinomycetota</taxon>
        <taxon>Actinomycetes</taxon>
        <taxon>Mycobacteriales</taxon>
        <taxon>Gordoniaceae</taxon>
        <taxon>Gordonia</taxon>
    </lineage>
</organism>
<evidence type="ECO:0000313" key="9">
    <source>
        <dbReference type="Proteomes" id="UP000563898"/>
    </source>
</evidence>
<dbReference type="InterPro" id="IPR029063">
    <property type="entry name" value="SAM-dependent_MTases_sf"/>
</dbReference>
<dbReference type="GO" id="GO:0003677">
    <property type="term" value="F:DNA binding"/>
    <property type="evidence" value="ECO:0007669"/>
    <property type="project" value="InterPro"/>
</dbReference>
<dbReference type="EMBL" id="JAAXPC010000008">
    <property type="protein sequence ID" value="NKY03010.1"/>
    <property type="molecule type" value="Genomic_DNA"/>
</dbReference>
<name>A0A846WQG3_9ACTN</name>
<dbReference type="InterPro" id="IPR003356">
    <property type="entry name" value="DNA_methylase_A-5"/>
</dbReference>
<dbReference type="AlphaFoldDB" id="A0A846WQG3"/>
<evidence type="ECO:0000259" key="6">
    <source>
        <dbReference type="Pfam" id="PF02384"/>
    </source>
</evidence>
<dbReference type="RefSeq" id="WP_006368770.1">
    <property type="nucleotide sequence ID" value="NZ_JAAXPC010000008.1"/>
</dbReference>
<evidence type="ECO:0000313" key="8">
    <source>
        <dbReference type="EMBL" id="NKY03010.1"/>
    </source>
</evidence>
<dbReference type="InterPro" id="IPR050953">
    <property type="entry name" value="N4_N6_ade-DNA_methylase"/>
</dbReference>
<dbReference type="Proteomes" id="UP000563898">
    <property type="component" value="Unassembled WGS sequence"/>
</dbReference>
<comment type="catalytic activity">
    <reaction evidence="4">
        <text>a 2'-deoxyadenosine in DNA + S-adenosyl-L-methionine = an N(6)-methyl-2'-deoxyadenosine in DNA + S-adenosyl-L-homocysteine + H(+)</text>
        <dbReference type="Rhea" id="RHEA:15197"/>
        <dbReference type="Rhea" id="RHEA-COMP:12418"/>
        <dbReference type="Rhea" id="RHEA-COMP:12419"/>
        <dbReference type="ChEBI" id="CHEBI:15378"/>
        <dbReference type="ChEBI" id="CHEBI:57856"/>
        <dbReference type="ChEBI" id="CHEBI:59789"/>
        <dbReference type="ChEBI" id="CHEBI:90615"/>
        <dbReference type="ChEBI" id="CHEBI:90616"/>
        <dbReference type="EC" id="2.1.1.72"/>
    </reaction>
</comment>
<dbReference type="GO" id="GO:0008170">
    <property type="term" value="F:N-methyltransferase activity"/>
    <property type="evidence" value="ECO:0007669"/>
    <property type="project" value="InterPro"/>
</dbReference>
<keyword evidence="2 8" id="KW-0489">Methyltransferase</keyword>
<dbReference type="SUPFAM" id="SSF53335">
    <property type="entry name" value="S-adenosyl-L-methionine-dependent methyltransferases"/>
    <property type="match status" value="1"/>
</dbReference>
<dbReference type="PANTHER" id="PTHR33841">
    <property type="entry name" value="DNA METHYLTRANSFERASE YEEA-RELATED"/>
    <property type="match status" value="1"/>
</dbReference>
<proteinExistence type="predicted"/>
<dbReference type="Gene3D" id="3.40.50.150">
    <property type="entry name" value="Vaccinia Virus protein VP39"/>
    <property type="match status" value="1"/>
</dbReference>
<evidence type="ECO:0000259" key="7">
    <source>
        <dbReference type="Pfam" id="PF18135"/>
    </source>
</evidence>
<evidence type="ECO:0000256" key="5">
    <source>
        <dbReference type="SAM" id="MobiDB-lite"/>
    </source>
</evidence>
<dbReference type="Pfam" id="PF18135">
    <property type="entry name" value="Type_ISP_C"/>
    <property type="match status" value="1"/>
</dbReference>
<feature type="region of interest" description="Disordered" evidence="5">
    <location>
        <begin position="486"/>
        <end position="523"/>
    </location>
</feature>
<dbReference type="GO" id="GO:0009007">
    <property type="term" value="F:site-specific DNA-methyltransferase (adenine-specific) activity"/>
    <property type="evidence" value="ECO:0007669"/>
    <property type="project" value="UniProtKB-EC"/>
</dbReference>
<reference evidence="8 9" key="1">
    <citation type="submission" date="2020-04" db="EMBL/GenBank/DDBJ databases">
        <title>MicrobeNet Type strains.</title>
        <authorList>
            <person name="Nicholson A.C."/>
        </authorList>
    </citation>
    <scope>NUCLEOTIDE SEQUENCE [LARGE SCALE GENOMIC DNA]</scope>
    <source>
        <strain evidence="8 9">ATCC BAA-14</strain>
    </source>
</reference>
<dbReference type="PRINTS" id="PR00507">
    <property type="entry name" value="N12N6MTFRASE"/>
</dbReference>
<feature type="domain" description="DNA methylase adenine-specific" evidence="6">
    <location>
        <begin position="95"/>
        <end position="240"/>
    </location>
</feature>
<protein>
    <recommendedName>
        <fullName evidence="1">site-specific DNA-methyltransferase (adenine-specific)</fullName>
        <ecNumber evidence="1">2.1.1.72</ecNumber>
    </recommendedName>
</protein>
<sequence>MQRPQMLVATLVDLTRALRESAALRECAERDGVHPDEYARTVVFGLVLAVAEGSDRHLTDGRSADPLLASTITPIVRALRAIDWAALTAADPDLHVYLYEQFLRVDAPTLRRSSGTYYTPVPLADTMVRLIDRLLRTHFDAPAGLGDDAVRIVDPAMGTGTFPLAILRLIGAAKAGRLHGAELHSGPFTVAEFRIRAHAQGPNLFRANTLDDPDRWLALAGERAEQPSVRVVIGNPPYRERARGLGGWIENGTDPATGRPPLDAFRLQANGSTEFALSNSYIHFWRWASWWAFDTPCVQQPCTEEACSDRPSPGLICFVTATGYLTGPGFRGMREYLRRRASHGWIINLSPEGKKPPTRNAVFAIETPVCIGIFARTPATDDDIPADIHYLDLHGTSAEKLSDLDTLAFDDPRWRPVRTQWHSPFTPAAASGWDNFPEVATLMPWLSTGVTPNRNWVSAPSATTLDTRLHTLLDEHDADRRSVLFKTTDSRSPDRRGVRPLPGVPLDTAPPLDATASNDHRGHPVPVERITFRAFDRQWLIADNRLLDRARPDLWAARRPGQIFVVEQHSIRPGAGPALYFSALLPDINAFNNRGGRTLPRLHPDGTPNVTPGLDDALRTLVGADARAEDLVFYLAALTGHPGFVAHFDDELATPGVRIPITGDSALWDTAVELGRRVVGLMTYSPDAVIELAAPGAPPPEQTVPVGTLRPTTFSHDALAQTLPVGSGRWEHVPQAILDYRVGGIGVVSSWLKYRLARPVGKVSSPLDEVQDPAWPEQWSDELTEVLCAIAALIALHDDMDHLLREILSGPLVSEAELTAAGMTAPTSALDRKPRH</sequence>